<reference evidence="1 2" key="1">
    <citation type="journal article" date="2014" name="Int. J. Syst. Evol. Microbiol.">
        <title>Complete genome sequence of Corynebacterium casei LMG S-19264T (=DSM 44701T), isolated from a smear-ripened cheese.</title>
        <authorList>
            <consortium name="US DOE Joint Genome Institute (JGI-PGF)"/>
            <person name="Walter F."/>
            <person name="Albersmeier A."/>
            <person name="Kalinowski J."/>
            <person name="Ruckert C."/>
        </authorList>
    </citation>
    <scope>NUCLEOTIDE SEQUENCE [LARGE SCALE GENOMIC DNA]</scope>
    <source>
        <strain evidence="1 2">CGMCC 1.9161</strain>
    </source>
</reference>
<dbReference type="EMBL" id="BMMF01000001">
    <property type="protein sequence ID" value="GGK18751.1"/>
    <property type="molecule type" value="Genomic_DNA"/>
</dbReference>
<evidence type="ECO:0000313" key="1">
    <source>
        <dbReference type="EMBL" id="GGK18751.1"/>
    </source>
</evidence>
<dbReference type="Proteomes" id="UP000600449">
    <property type="component" value="Unassembled WGS sequence"/>
</dbReference>
<dbReference type="AlphaFoldDB" id="A0A917V1E3"/>
<comment type="caution">
    <text evidence="1">The sequence shown here is derived from an EMBL/GenBank/DDBJ whole genome shotgun (WGS) entry which is preliminary data.</text>
</comment>
<proteinExistence type="predicted"/>
<accession>A0A917V1E3</accession>
<organism evidence="1 2">
    <name type="scientific">Salinarimonas ramus</name>
    <dbReference type="NCBI Taxonomy" id="690164"/>
    <lineage>
        <taxon>Bacteria</taxon>
        <taxon>Pseudomonadati</taxon>
        <taxon>Pseudomonadota</taxon>
        <taxon>Alphaproteobacteria</taxon>
        <taxon>Hyphomicrobiales</taxon>
        <taxon>Salinarimonadaceae</taxon>
        <taxon>Salinarimonas</taxon>
    </lineage>
</organism>
<evidence type="ECO:0000313" key="2">
    <source>
        <dbReference type="Proteomes" id="UP000600449"/>
    </source>
</evidence>
<sequence length="67" mass="7717">MDEITEGLTIDQFWAKIKQLGLVRHSEGRTSVYKSLRTNDFVHVLDPVTLTAAEREDEIRRLGELCD</sequence>
<name>A0A917V1E3_9HYPH</name>
<protein>
    <submittedName>
        <fullName evidence="1">Uncharacterized protein</fullName>
    </submittedName>
</protein>
<gene>
    <name evidence="1" type="ORF">GCM10011322_01820</name>
</gene>
<dbReference type="RefSeq" id="WP_188908515.1">
    <property type="nucleotide sequence ID" value="NZ_BMMF01000001.1"/>
</dbReference>
<keyword evidence="2" id="KW-1185">Reference proteome</keyword>